<dbReference type="Proteomes" id="UP000652761">
    <property type="component" value="Unassembled WGS sequence"/>
</dbReference>
<name>A0A843UNH4_COLES</name>
<keyword evidence="2" id="KW-1185">Reference proteome</keyword>
<evidence type="ECO:0000313" key="2">
    <source>
        <dbReference type="Proteomes" id="UP000652761"/>
    </source>
</evidence>
<dbReference type="AlphaFoldDB" id="A0A843UNH4"/>
<evidence type="ECO:0000313" key="1">
    <source>
        <dbReference type="EMBL" id="MQL87812.1"/>
    </source>
</evidence>
<reference evidence="1" key="1">
    <citation type="submission" date="2017-07" db="EMBL/GenBank/DDBJ databases">
        <title>Taro Niue Genome Assembly and Annotation.</title>
        <authorList>
            <person name="Atibalentja N."/>
            <person name="Keating K."/>
            <person name="Fields C.J."/>
        </authorList>
    </citation>
    <scope>NUCLEOTIDE SEQUENCE</scope>
    <source>
        <strain evidence="1">Niue_2</strain>
        <tissue evidence="1">Leaf</tissue>
    </source>
</reference>
<dbReference type="OrthoDB" id="439792at2759"/>
<proteinExistence type="predicted"/>
<protein>
    <submittedName>
        <fullName evidence="1">Uncharacterized protein</fullName>
    </submittedName>
</protein>
<organism evidence="1 2">
    <name type="scientific">Colocasia esculenta</name>
    <name type="common">Wild taro</name>
    <name type="synonym">Arum esculentum</name>
    <dbReference type="NCBI Taxonomy" id="4460"/>
    <lineage>
        <taxon>Eukaryota</taxon>
        <taxon>Viridiplantae</taxon>
        <taxon>Streptophyta</taxon>
        <taxon>Embryophyta</taxon>
        <taxon>Tracheophyta</taxon>
        <taxon>Spermatophyta</taxon>
        <taxon>Magnoliopsida</taxon>
        <taxon>Liliopsida</taxon>
        <taxon>Araceae</taxon>
        <taxon>Aroideae</taxon>
        <taxon>Colocasieae</taxon>
        <taxon>Colocasia</taxon>
    </lineage>
</organism>
<accession>A0A843UNH4</accession>
<dbReference type="EMBL" id="NMUH01001007">
    <property type="protein sequence ID" value="MQL87812.1"/>
    <property type="molecule type" value="Genomic_DNA"/>
</dbReference>
<comment type="caution">
    <text evidence="1">The sequence shown here is derived from an EMBL/GenBank/DDBJ whole genome shotgun (WGS) entry which is preliminary data.</text>
</comment>
<sequence>MFPHSEATRDLHLSPMAGIYRAGVATRSLGRLLDASRARSFGASAAVWLEYESDEEWEVGGRGKVDACGEMEGRGVQWVFMGSPSAQKHVYDTRIAALLGVPYISMGDLVLQKLHHRSSIYKKITICFPTQPSDHVANSPKLPCA</sequence>
<gene>
    <name evidence="1" type="ORF">Taro_020360</name>
</gene>